<dbReference type="Proteomes" id="UP000461443">
    <property type="component" value="Unassembled WGS sequence"/>
</dbReference>
<reference evidence="1 2" key="2">
    <citation type="submission" date="2020-02" db="EMBL/GenBank/DDBJ databases">
        <title>The new genus of Enterobacteriales.</title>
        <authorList>
            <person name="Kim I.S."/>
        </authorList>
    </citation>
    <scope>NUCLEOTIDE SEQUENCE [LARGE SCALE GENOMIC DNA]</scope>
    <source>
        <strain evidence="1 2">SAP-6</strain>
    </source>
</reference>
<dbReference type="EMBL" id="WUBS01000023">
    <property type="protein sequence ID" value="NDL65844.1"/>
    <property type="molecule type" value="Genomic_DNA"/>
</dbReference>
<name>A0A845SSE2_9GAMM</name>
<gene>
    <name evidence="1" type="ORF">GRH90_24225</name>
</gene>
<dbReference type="AlphaFoldDB" id="A0A845SSE2"/>
<evidence type="ECO:0000313" key="1">
    <source>
        <dbReference type="EMBL" id="NDL65844.1"/>
    </source>
</evidence>
<proteinExistence type="predicted"/>
<accession>A0A845SSE2</accession>
<reference evidence="1 2" key="1">
    <citation type="submission" date="2019-12" db="EMBL/GenBank/DDBJ databases">
        <authorList>
            <person name="Lee S.D."/>
        </authorList>
    </citation>
    <scope>NUCLEOTIDE SEQUENCE [LARGE SCALE GENOMIC DNA]</scope>
    <source>
        <strain evidence="1 2">SAP-6</strain>
    </source>
</reference>
<protein>
    <submittedName>
        <fullName evidence="1">Glycine zipper family protein</fullName>
    </submittedName>
</protein>
<keyword evidence="2" id="KW-1185">Reference proteome</keyword>
<comment type="caution">
    <text evidence="1">The sequence shown here is derived from an EMBL/GenBank/DDBJ whole genome shotgun (WGS) entry which is preliminary data.</text>
</comment>
<evidence type="ECO:0000313" key="2">
    <source>
        <dbReference type="Proteomes" id="UP000461443"/>
    </source>
</evidence>
<dbReference type="PROSITE" id="PS51257">
    <property type="entry name" value="PROKAR_LIPOPROTEIN"/>
    <property type="match status" value="1"/>
</dbReference>
<organism evidence="1 2">
    <name type="scientific">Acerihabitans arboris</name>
    <dbReference type="NCBI Taxonomy" id="2691583"/>
    <lineage>
        <taxon>Bacteria</taxon>
        <taxon>Pseudomonadati</taxon>
        <taxon>Pseudomonadota</taxon>
        <taxon>Gammaproteobacteria</taxon>
        <taxon>Enterobacterales</taxon>
        <taxon>Pectobacteriaceae</taxon>
        <taxon>Acerihabitans</taxon>
    </lineage>
</organism>
<sequence>MGKSYAIIIPLLAGIVLMGCVSTPVAPTVMTLPGSGKTYDQFRVDDVICKNTAYSSLSGEASSINNRSVATVAAGTAIGTAAGAMIGSAGGPRGTADGAVIGAGGGLLAGAAVAGGKGGDAQDSLQDQYNVVYLQCMYAKGNKIPQSYAWDSNEDPSSVPPDYHP</sequence>